<evidence type="ECO:0000259" key="7">
    <source>
        <dbReference type="Pfam" id="PF00248"/>
    </source>
</evidence>
<feature type="site" description="Lowers pKa of active site Tyr" evidence="6">
    <location>
        <position position="77"/>
    </location>
</feature>
<dbReference type="PANTHER" id="PTHR43827">
    <property type="entry name" value="2,5-DIKETO-D-GLUCONIC ACID REDUCTASE"/>
    <property type="match status" value="1"/>
</dbReference>
<dbReference type="SUPFAM" id="SSF51430">
    <property type="entry name" value="NAD(P)-linked oxidoreductase"/>
    <property type="match status" value="1"/>
</dbReference>
<protein>
    <submittedName>
        <fullName evidence="8">2,5-diketo-D-gluconic acid reductase</fullName>
    </submittedName>
</protein>
<evidence type="ECO:0000313" key="8">
    <source>
        <dbReference type="EMBL" id="GLL03027.1"/>
    </source>
</evidence>
<evidence type="ECO:0000256" key="3">
    <source>
        <dbReference type="ARBA" id="ARBA00023002"/>
    </source>
</evidence>
<organism evidence="8 9">
    <name type="scientific">Dactylosporangium matsuzakiense</name>
    <dbReference type="NCBI Taxonomy" id="53360"/>
    <lineage>
        <taxon>Bacteria</taxon>
        <taxon>Bacillati</taxon>
        <taxon>Actinomycetota</taxon>
        <taxon>Actinomycetes</taxon>
        <taxon>Micromonosporales</taxon>
        <taxon>Micromonosporaceae</taxon>
        <taxon>Dactylosporangium</taxon>
    </lineage>
</organism>
<evidence type="ECO:0000256" key="5">
    <source>
        <dbReference type="PIRSR" id="PIRSR000097-2"/>
    </source>
</evidence>
<name>A0A9W6NNH5_9ACTN</name>
<gene>
    <name evidence="8" type="ORF">GCM10017581_047690</name>
</gene>
<dbReference type="InterPro" id="IPR018170">
    <property type="entry name" value="Aldo/ket_reductase_CS"/>
</dbReference>
<comment type="similarity">
    <text evidence="1">Belongs to the aldo/keto reductase family.</text>
</comment>
<feature type="binding site" evidence="5">
    <location>
        <position position="108"/>
    </location>
    <ligand>
        <name>substrate</name>
    </ligand>
</feature>
<reference evidence="8" key="2">
    <citation type="submission" date="2023-01" db="EMBL/GenBank/DDBJ databases">
        <authorList>
            <person name="Sun Q."/>
            <person name="Evtushenko L."/>
        </authorList>
    </citation>
    <scope>NUCLEOTIDE SEQUENCE</scope>
    <source>
        <strain evidence="8">VKM Ac-1321</strain>
    </source>
</reference>
<dbReference type="Proteomes" id="UP001143480">
    <property type="component" value="Unassembled WGS sequence"/>
</dbReference>
<keyword evidence="2" id="KW-0521">NADP</keyword>
<keyword evidence="9" id="KW-1185">Reference proteome</keyword>
<dbReference type="EMBL" id="BSFP01000028">
    <property type="protein sequence ID" value="GLL03027.1"/>
    <property type="molecule type" value="Genomic_DNA"/>
</dbReference>
<evidence type="ECO:0000313" key="9">
    <source>
        <dbReference type="Proteomes" id="UP001143480"/>
    </source>
</evidence>
<dbReference type="InterPro" id="IPR023210">
    <property type="entry name" value="NADP_OxRdtase_dom"/>
</dbReference>
<dbReference type="AlphaFoldDB" id="A0A9W6NNH5"/>
<comment type="caution">
    <text evidence="8">The sequence shown here is derived from an EMBL/GenBank/DDBJ whole genome shotgun (WGS) entry which is preliminary data.</text>
</comment>
<dbReference type="FunFam" id="3.20.20.100:FF:000002">
    <property type="entry name" value="2,5-diketo-D-gluconic acid reductase A"/>
    <property type="match status" value="1"/>
</dbReference>
<dbReference type="PRINTS" id="PR00069">
    <property type="entry name" value="ALDKETRDTASE"/>
</dbReference>
<evidence type="ECO:0000256" key="2">
    <source>
        <dbReference type="ARBA" id="ARBA00022857"/>
    </source>
</evidence>
<dbReference type="Gene3D" id="3.20.20.100">
    <property type="entry name" value="NADP-dependent oxidoreductase domain"/>
    <property type="match status" value="1"/>
</dbReference>
<dbReference type="PIRSF" id="PIRSF000097">
    <property type="entry name" value="AKR"/>
    <property type="match status" value="1"/>
</dbReference>
<dbReference type="PROSITE" id="PS00063">
    <property type="entry name" value="ALDOKETO_REDUCTASE_3"/>
    <property type="match status" value="1"/>
</dbReference>
<dbReference type="RefSeq" id="WP_261960918.1">
    <property type="nucleotide sequence ID" value="NZ_BAAAXA010000001.1"/>
</dbReference>
<feature type="active site" description="Proton donor" evidence="4">
    <location>
        <position position="52"/>
    </location>
</feature>
<keyword evidence="3" id="KW-0560">Oxidoreductase</keyword>
<sequence>MAHEIPAVELAPGVNLPTIGFGTWQITGGSAYESARAALDAGYRHIDTATMYGNEEEIGRALRDSGLDRDDLFITTKLPPSHAGRERQTLEASLKALGVDFVDLWLIHWPPARGKSLPTWISVLEQRDAGRIRAAGVSNYDTALVDELIKETGETPVVNQVAWSPAQHDPRFLDDMRSRRVIVEGYSSLKNTPLGDPRLVAIAEGHRVTVPQVILRWQLHHDIVIIPKSTHVSRMRENLAVLSFELTSEEIATIDGGFTGNS</sequence>
<accession>A0A9W6NNH5</accession>
<evidence type="ECO:0000256" key="6">
    <source>
        <dbReference type="PIRSR" id="PIRSR000097-3"/>
    </source>
</evidence>
<dbReference type="PROSITE" id="PS00798">
    <property type="entry name" value="ALDOKETO_REDUCTASE_1"/>
    <property type="match status" value="1"/>
</dbReference>
<dbReference type="InterPro" id="IPR020471">
    <property type="entry name" value="AKR"/>
</dbReference>
<proteinExistence type="inferred from homology"/>
<evidence type="ECO:0000256" key="4">
    <source>
        <dbReference type="PIRSR" id="PIRSR000097-1"/>
    </source>
</evidence>
<feature type="domain" description="NADP-dependent oxidoreductase" evidence="7">
    <location>
        <begin position="19"/>
        <end position="255"/>
    </location>
</feature>
<dbReference type="InterPro" id="IPR036812">
    <property type="entry name" value="NAD(P)_OxRdtase_dom_sf"/>
</dbReference>
<evidence type="ECO:0000256" key="1">
    <source>
        <dbReference type="ARBA" id="ARBA00007905"/>
    </source>
</evidence>
<reference evidence="8" key="1">
    <citation type="journal article" date="2014" name="Int. J. Syst. Evol. Microbiol.">
        <title>Complete genome sequence of Corynebacterium casei LMG S-19264T (=DSM 44701T), isolated from a smear-ripened cheese.</title>
        <authorList>
            <consortium name="US DOE Joint Genome Institute (JGI-PGF)"/>
            <person name="Walter F."/>
            <person name="Albersmeier A."/>
            <person name="Kalinowski J."/>
            <person name="Ruckert C."/>
        </authorList>
    </citation>
    <scope>NUCLEOTIDE SEQUENCE</scope>
    <source>
        <strain evidence="8">VKM Ac-1321</strain>
    </source>
</reference>
<dbReference type="CDD" id="cd19071">
    <property type="entry name" value="AKR_AKR1-5-like"/>
    <property type="match status" value="1"/>
</dbReference>
<dbReference type="Pfam" id="PF00248">
    <property type="entry name" value="Aldo_ket_red"/>
    <property type="match status" value="1"/>
</dbReference>
<dbReference type="PANTHER" id="PTHR43827:SF3">
    <property type="entry name" value="NADP-DEPENDENT OXIDOREDUCTASE DOMAIN-CONTAINING PROTEIN"/>
    <property type="match status" value="1"/>
</dbReference>
<dbReference type="GO" id="GO:0016616">
    <property type="term" value="F:oxidoreductase activity, acting on the CH-OH group of donors, NAD or NADP as acceptor"/>
    <property type="evidence" value="ECO:0007669"/>
    <property type="project" value="UniProtKB-ARBA"/>
</dbReference>